<evidence type="ECO:0008006" key="4">
    <source>
        <dbReference type="Google" id="ProtNLM"/>
    </source>
</evidence>
<protein>
    <recommendedName>
        <fullName evidence="4">Methyltransferase</fullName>
    </recommendedName>
</protein>
<sequence length="290" mass="32402">MATEGDDCAADTITASINYVVAPSDGAPAYLKPKHIDPVTGLKGLQNYTLEAKEVAIENVRGKETEFTLDNVGFQWVIGAPSKHTSFDNDVAIEEEYWPECIQSIKALTGASKVVINIYDHTVRRNYPVEEGGYKHGKPVAHVHGDQTPKAAAARVHRHLPASEAPGLLERRFQIINMWRPIKHAALEWPLALCDYRSLDVEKDLFPLALIYPKRSGETYAVRYNPNHKWRYLRGMTPADFVLIKNSDNLQDACGTVARLSPHTAFIDPTTPVDAPPRESIELRALVFYD</sequence>
<dbReference type="Proteomes" id="UP000541558">
    <property type="component" value="Unassembled WGS sequence"/>
</dbReference>
<dbReference type="PANTHER" id="PTHR34598">
    <property type="entry name" value="BLL6449 PROTEIN"/>
    <property type="match status" value="1"/>
</dbReference>
<dbReference type="InterPro" id="IPR044053">
    <property type="entry name" value="AsaB-like"/>
</dbReference>
<name>A0A8H5CFP8_9AGAR</name>
<dbReference type="AlphaFoldDB" id="A0A8H5CFP8"/>
<dbReference type="PANTHER" id="PTHR34598:SF1">
    <property type="entry name" value="PUTATIVE (AFU_ORTHOLOGUE AFUA_3G13140)-RELATED"/>
    <property type="match status" value="1"/>
</dbReference>
<gene>
    <name evidence="2" type="ORF">D9611_007794</name>
</gene>
<dbReference type="NCBIfam" id="NF041278">
    <property type="entry name" value="CmcJ_NvfI_EfuI"/>
    <property type="match status" value="1"/>
</dbReference>
<comment type="caution">
    <text evidence="2">The sequence shown here is derived from an EMBL/GenBank/DDBJ whole genome shotgun (WGS) entry which is preliminary data.</text>
</comment>
<evidence type="ECO:0000313" key="3">
    <source>
        <dbReference type="Proteomes" id="UP000541558"/>
    </source>
</evidence>
<dbReference type="OrthoDB" id="412788at2759"/>
<dbReference type="GO" id="GO:0016491">
    <property type="term" value="F:oxidoreductase activity"/>
    <property type="evidence" value="ECO:0007669"/>
    <property type="project" value="InterPro"/>
</dbReference>
<keyword evidence="3" id="KW-1185">Reference proteome</keyword>
<accession>A0A8H5CFP8</accession>
<organism evidence="2 3">
    <name type="scientific">Ephemerocybe angulata</name>
    <dbReference type="NCBI Taxonomy" id="980116"/>
    <lineage>
        <taxon>Eukaryota</taxon>
        <taxon>Fungi</taxon>
        <taxon>Dikarya</taxon>
        <taxon>Basidiomycota</taxon>
        <taxon>Agaricomycotina</taxon>
        <taxon>Agaricomycetes</taxon>
        <taxon>Agaricomycetidae</taxon>
        <taxon>Agaricales</taxon>
        <taxon>Agaricineae</taxon>
        <taxon>Psathyrellaceae</taxon>
        <taxon>Ephemerocybe</taxon>
    </lineage>
</organism>
<proteinExistence type="inferred from homology"/>
<evidence type="ECO:0000256" key="1">
    <source>
        <dbReference type="ARBA" id="ARBA00023604"/>
    </source>
</evidence>
<comment type="similarity">
    <text evidence="1">Belongs to the asaB hydroxylase/desaturase family.</text>
</comment>
<reference evidence="2 3" key="1">
    <citation type="journal article" date="2020" name="ISME J.">
        <title>Uncovering the hidden diversity of litter-decomposition mechanisms in mushroom-forming fungi.</title>
        <authorList>
            <person name="Floudas D."/>
            <person name="Bentzer J."/>
            <person name="Ahren D."/>
            <person name="Johansson T."/>
            <person name="Persson P."/>
            <person name="Tunlid A."/>
        </authorList>
    </citation>
    <scope>NUCLEOTIDE SEQUENCE [LARGE SCALE GENOMIC DNA]</scope>
    <source>
        <strain evidence="2 3">CBS 175.51</strain>
    </source>
</reference>
<dbReference type="EMBL" id="JAACJK010000004">
    <property type="protein sequence ID" value="KAF5340246.1"/>
    <property type="molecule type" value="Genomic_DNA"/>
</dbReference>
<evidence type="ECO:0000313" key="2">
    <source>
        <dbReference type="EMBL" id="KAF5340246.1"/>
    </source>
</evidence>